<gene>
    <name evidence="1" type="ORF">NIIDMKKI_49110</name>
</gene>
<protein>
    <recommendedName>
        <fullName evidence="3">Cellulase family protein</fullName>
    </recommendedName>
</protein>
<keyword evidence="2" id="KW-1185">Reference proteome</keyword>
<evidence type="ECO:0000313" key="1">
    <source>
        <dbReference type="EMBL" id="BCI89705.1"/>
    </source>
</evidence>
<evidence type="ECO:0000313" key="2">
    <source>
        <dbReference type="Proteomes" id="UP000516380"/>
    </source>
</evidence>
<accession>A0A7G1IJ17</accession>
<dbReference type="SUPFAM" id="SSF51445">
    <property type="entry name" value="(Trans)glycosidases"/>
    <property type="match status" value="1"/>
</dbReference>
<name>A0A7G1IJ17_MYCKA</name>
<organism evidence="1 2">
    <name type="scientific">Mycobacterium kansasii</name>
    <dbReference type="NCBI Taxonomy" id="1768"/>
    <lineage>
        <taxon>Bacteria</taxon>
        <taxon>Bacillati</taxon>
        <taxon>Actinomycetota</taxon>
        <taxon>Actinomycetes</taxon>
        <taxon>Mycobacteriales</taxon>
        <taxon>Mycobacteriaceae</taxon>
        <taxon>Mycobacterium</taxon>
    </lineage>
</organism>
<dbReference type="Proteomes" id="UP000516380">
    <property type="component" value="Chromosome"/>
</dbReference>
<dbReference type="Gene3D" id="3.20.20.80">
    <property type="entry name" value="Glycosidases"/>
    <property type="match status" value="1"/>
</dbReference>
<proteinExistence type="predicted"/>
<dbReference type="EMBL" id="AP023343">
    <property type="protein sequence ID" value="BCI89705.1"/>
    <property type="molecule type" value="Genomic_DNA"/>
</dbReference>
<reference evidence="1 2" key="1">
    <citation type="submission" date="2020-07" db="EMBL/GenBank/DDBJ databases">
        <title>Mycobacterium kansasii (former subtype) with zoonotic potential isolated from diseased indoor pet cat, Japan.</title>
        <authorList>
            <person name="Fukano H."/>
            <person name="Terazono T."/>
            <person name="Hoshino Y."/>
        </authorList>
    </citation>
    <scope>NUCLEOTIDE SEQUENCE [LARGE SCALE GENOMIC DNA]</scope>
    <source>
        <strain evidence="1 2">Kuro-I</strain>
    </source>
</reference>
<dbReference type="InterPro" id="IPR017853">
    <property type="entry name" value="GH"/>
</dbReference>
<evidence type="ECO:0008006" key="3">
    <source>
        <dbReference type="Google" id="ProtNLM"/>
    </source>
</evidence>
<sequence length="222" mass="25485">MQSPGAEHLDDRGYRPVLHDYVTGVLSQFRSDDRVLGWDLWNEPDNPARPYRAVERADKQERVAELLPEVFQWARSVDPSQPLTSGVWHGQWANPRRRSTICAIQLDNADVVTFHCYGNPAVFESRIAELLPLRRPILCTEYLARPLGSTIGGILPIAKRYNVGAFNWGLVAGKTQTYLPWDSWDHPYPTVPKVWFHDLLYPDGRPYQDSEIRIMSAVDRMN</sequence>
<dbReference type="AlphaFoldDB" id="A0A7G1IJ17"/>